<dbReference type="PROSITE" id="PS51674">
    <property type="entry name" value="4FE4S_WBL"/>
    <property type="match status" value="1"/>
</dbReference>
<feature type="domain" description="4Fe-4S Wbl-type" evidence="1">
    <location>
        <begin position="25"/>
        <end position="88"/>
    </location>
</feature>
<comment type="caution">
    <text evidence="2">The sequence shown here is derived from an EMBL/GenBank/DDBJ whole genome shotgun (WGS) entry which is preliminary data.</text>
</comment>
<protein>
    <submittedName>
        <fullName evidence="2">WhiB family redox-sensing transcriptional regulator</fullName>
    </submittedName>
</protein>
<name>A0A561SYU4_9PSEU</name>
<accession>A0A561SYU4</accession>
<proteinExistence type="predicted"/>
<evidence type="ECO:0000259" key="1">
    <source>
        <dbReference type="PROSITE" id="PS51674"/>
    </source>
</evidence>
<dbReference type="AlphaFoldDB" id="A0A561SYU4"/>
<sequence length="110" mass="12199">MCTELDELAAVPTEVLAAWVTDRGLCLWESTFGDPPEWSGEDEPDRELATRMCAGCPVRAECLELELRVGGAETVGVWGALNEDDRRALHSVWTRRRRAELEAMPDGEAP</sequence>
<reference evidence="2 3" key="1">
    <citation type="submission" date="2019-06" db="EMBL/GenBank/DDBJ databases">
        <title>Sequencing the genomes of 1000 actinobacteria strains.</title>
        <authorList>
            <person name="Klenk H.-P."/>
        </authorList>
    </citation>
    <scope>NUCLEOTIDE SEQUENCE [LARGE SCALE GENOMIC DNA]</scope>
    <source>
        <strain evidence="2 3">DSM 45671</strain>
    </source>
</reference>
<gene>
    <name evidence="2" type="ORF">FHX44_115974</name>
</gene>
<evidence type="ECO:0000313" key="3">
    <source>
        <dbReference type="Proteomes" id="UP000321261"/>
    </source>
</evidence>
<dbReference type="InterPro" id="IPR034768">
    <property type="entry name" value="4FE4S_WBL"/>
</dbReference>
<organism evidence="2 3">
    <name type="scientific">Pseudonocardia hierapolitana</name>
    <dbReference type="NCBI Taxonomy" id="1128676"/>
    <lineage>
        <taxon>Bacteria</taxon>
        <taxon>Bacillati</taxon>
        <taxon>Actinomycetota</taxon>
        <taxon>Actinomycetes</taxon>
        <taxon>Pseudonocardiales</taxon>
        <taxon>Pseudonocardiaceae</taxon>
        <taxon>Pseudonocardia</taxon>
    </lineage>
</organism>
<dbReference type="EMBL" id="VIWU01000001">
    <property type="protein sequence ID" value="TWF80037.1"/>
    <property type="molecule type" value="Genomic_DNA"/>
</dbReference>
<dbReference type="Pfam" id="PF02467">
    <property type="entry name" value="Whib"/>
    <property type="match status" value="1"/>
</dbReference>
<dbReference type="Proteomes" id="UP000321261">
    <property type="component" value="Unassembled WGS sequence"/>
</dbReference>
<keyword evidence="3" id="KW-1185">Reference proteome</keyword>
<evidence type="ECO:0000313" key="2">
    <source>
        <dbReference type="EMBL" id="TWF80037.1"/>
    </source>
</evidence>